<organism evidence="2 3">
    <name type="scientific">Polysphondylium violaceum</name>
    <dbReference type="NCBI Taxonomy" id="133409"/>
    <lineage>
        <taxon>Eukaryota</taxon>
        <taxon>Amoebozoa</taxon>
        <taxon>Evosea</taxon>
        <taxon>Eumycetozoa</taxon>
        <taxon>Dictyostelia</taxon>
        <taxon>Dictyosteliales</taxon>
        <taxon>Dictyosteliaceae</taxon>
        <taxon>Polysphondylium</taxon>
    </lineage>
</organism>
<dbReference type="InterPro" id="IPR036770">
    <property type="entry name" value="Ankyrin_rpt-contain_sf"/>
</dbReference>
<dbReference type="SUPFAM" id="SSF48403">
    <property type="entry name" value="Ankyrin repeat"/>
    <property type="match status" value="1"/>
</dbReference>
<protein>
    <recommendedName>
        <fullName evidence="4">Ankyrin repeat-containing protein</fullName>
    </recommendedName>
</protein>
<dbReference type="Gene3D" id="1.25.40.20">
    <property type="entry name" value="Ankyrin repeat-containing domain"/>
    <property type="match status" value="1"/>
</dbReference>
<feature type="region of interest" description="Disordered" evidence="1">
    <location>
        <begin position="192"/>
        <end position="211"/>
    </location>
</feature>
<evidence type="ECO:0008006" key="4">
    <source>
        <dbReference type="Google" id="ProtNLM"/>
    </source>
</evidence>
<gene>
    <name evidence="2" type="ORF">CYY_005980</name>
</gene>
<feature type="compositionally biased region" description="Acidic residues" evidence="1">
    <location>
        <begin position="192"/>
        <end position="205"/>
    </location>
</feature>
<comment type="caution">
    <text evidence="2">The sequence shown here is derived from an EMBL/GenBank/DDBJ whole genome shotgun (WGS) entry which is preliminary data.</text>
</comment>
<evidence type="ECO:0000256" key="1">
    <source>
        <dbReference type="SAM" id="MobiDB-lite"/>
    </source>
</evidence>
<accession>A0A8J4PRP0</accession>
<evidence type="ECO:0000313" key="3">
    <source>
        <dbReference type="Proteomes" id="UP000695562"/>
    </source>
</evidence>
<sequence length="527" mass="62090">MPLTSSEQELINAIQIGDVITVSILITPRRSTRKPKVDIYHFKDEKGHTALHYCAKHDQLEIIKKIFLAAPKINRIPQTNRDKLTPFHFAIYYNSEEIASFLHSHKGRKTSKDQYRILTELILKKDDPKAFRLLLRLISRETPSILLNKAKEKIKKFLDYKPSRHYLKVQEVLERNNHINDQDYFQRLLNDEENTSEEESSDSEPEGFHVLSHKKKLPKKLSLLYRGVHYNPQYFKSTKDRQKTFKKSYHKKPAYSKAVYELATTRVPKKENGKFNYKKADKLVKNYFKFLKLTPDREERKLNGRKVKRVGMFDSLYEHLIQAYINSYNDLFENEGLTRNFNFCNNSNPLLSAIPRIECTSKFITGHHPMSPFPYQPKLRKSTGSFKHCRIGYVHVYAVEKDHKDLHDVSQLANIHVGARRERDEVYFESSIQPEHILGYQIFSIPKFNKRWSKEIQLHYGLGKGEYKYYSDKLEQSEFVSDLIQKVTNHQLKILKIKIDNLKNQKVTSDIDDIARKIDALSLKREV</sequence>
<proteinExistence type="predicted"/>
<reference evidence="2" key="1">
    <citation type="submission" date="2020-01" db="EMBL/GenBank/DDBJ databases">
        <title>Development of genomics and gene disruption for Polysphondylium violaceum indicates a role for the polyketide synthase stlB in stalk morphogenesis.</title>
        <authorList>
            <person name="Narita B."/>
            <person name="Kawabe Y."/>
            <person name="Kin K."/>
            <person name="Saito T."/>
            <person name="Gibbs R."/>
            <person name="Kuspa A."/>
            <person name="Muzny D."/>
            <person name="Queller D."/>
            <person name="Richards S."/>
            <person name="Strassman J."/>
            <person name="Sucgang R."/>
            <person name="Worley K."/>
            <person name="Schaap P."/>
        </authorList>
    </citation>
    <scope>NUCLEOTIDE SEQUENCE</scope>
    <source>
        <strain evidence="2">QSvi11</strain>
    </source>
</reference>
<dbReference type="InterPro" id="IPR002110">
    <property type="entry name" value="Ankyrin_rpt"/>
</dbReference>
<dbReference type="Proteomes" id="UP000695562">
    <property type="component" value="Unassembled WGS sequence"/>
</dbReference>
<keyword evidence="3" id="KW-1185">Reference proteome</keyword>
<name>A0A8J4PRP0_9MYCE</name>
<dbReference type="AlphaFoldDB" id="A0A8J4PRP0"/>
<dbReference type="Pfam" id="PF12796">
    <property type="entry name" value="Ank_2"/>
    <property type="match status" value="1"/>
</dbReference>
<dbReference type="EMBL" id="AJWJ01000256">
    <property type="protein sequence ID" value="KAF2072700.1"/>
    <property type="molecule type" value="Genomic_DNA"/>
</dbReference>
<evidence type="ECO:0000313" key="2">
    <source>
        <dbReference type="EMBL" id="KAF2072700.1"/>
    </source>
</evidence>
<dbReference type="SMART" id="SM00248">
    <property type="entry name" value="ANK"/>
    <property type="match status" value="2"/>
</dbReference>